<keyword evidence="2" id="KW-1185">Reference proteome</keyword>
<reference evidence="1 2" key="1">
    <citation type="journal article" date="2018" name="Front. Microbiol.">
        <title>Jumbo Bacteriophages Are Represented Within an Increasing Diversity of Environmental Viruses Infecting the Emerging Phytopathogen, Dickeya solani.</title>
        <authorList>
            <person name="Day A.W."/>
            <person name="Ahn J."/>
            <person name="Salmond G.P.C."/>
        </authorList>
    </citation>
    <scope>NUCLEOTIDE SEQUENCE [LARGE SCALE GENOMIC DNA]</scope>
</reference>
<accession>A0A384ZYM5</accession>
<gene>
    <name evidence="1" type="ORF">AD1_316</name>
</gene>
<name>A0A384ZYM5_9CAUD</name>
<organism evidence="1 2">
    <name type="scientific">Dickeya phage vB_DsoM_AD1</name>
    <dbReference type="NCBI Taxonomy" id="2283029"/>
    <lineage>
        <taxon>Viruses</taxon>
        <taxon>Duplodnaviria</taxon>
        <taxon>Heunggongvirae</taxon>
        <taxon>Uroviricota</taxon>
        <taxon>Caudoviricetes</taxon>
        <taxon>Alexandravirus</taxon>
        <taxon>Alexandravirus AD1</taxon>
    </lineage>
</organism>
<proteinExistence type="predicted"/>
<evidence type="ECO:0000313" key="2">
    <source>
        <dbReference type="Proteomes" id="UP000262440"/>
    </source>
</evidence>
<protein>
    <submittedName>
        <fullName evidence="1">Uncharacterized protein</fullName>
    </submittedName>
</protein>
<sequence length="426" mass="48831">MFYDHVFNHDQRQLLLSVAESKYLVRLDCPDYLKKSKHAIEVRHTVTNRGEQRRSGTITTAFVPRIHSATVQRLVREVRDTQSKSASSSLAALFELGLGVPKQHDIAVYLKDYCQENDKKGVGIKYIRKLINEYHRKHRHSFAGSRWLMPAAYTANMLNMQSFIHLKEDGYANKVKVPDGIPVVFIYQNTNHEQATFTLCDAFTISPLGYPMPFAQIALRPEFKAAPKEFKSKALRGKSMYAMVMGMVYWTEGDSVSNFRELQDIDDDPYLTLLSNDKYADRRSPEYQALLDERVALNEQAPKWNAVIAKYGNTTRTLKPEQAEKLQKANDFFQRRKEFMDAFDKFEKKENHHAAKKFAAARALFAAVDCGTIMDRSTYMSVSSGLDDVNKILTRWGFTTVNTVNSSLKKSILTYDRKGASRVWSL</sequence>
<dbReference type="Proteomes" id="UP000262440">
    <property type="component" value="Segment"/>
</dbReference>
<evidence type="ECO:0000313" key="1">
    <source>
        <dbReference type="EMBL" id="AXG67360.1"/>
    </source>
</evidence>
<dbReference type="EMBL" id="MH460463">
    <property type="protein sequence ID" value="AXG67360.1"/>
    <property type="molecule type" value="Genomic_DNA"/>
</dbReference>